<keyword evidence="5 7" id="KW-1133">Transmembrane helix</keyword>
<feature type="transmembrane region" description="Helical" evidence="7">
    <location>
        <begin position="86"/>
        <end position="108"/>
    </location>
</feature>
<dbReference type="InterPro" id="IPR052518">
    <property type="entry name" value="CHR_Transporter"/>
</dbReference>
<dbReference type="EMBL" id="JADIMZ010000097">
    <property type="protein sequence ID" value="MBO8432905.1"/>
    <property type="molecule type" value="Genomic_DNA"/>
</dbReference>
<feature type="transmembrane region" description="Helical" evidence="7">
    <location>
        <begin position="165"/>
        <end position="182"/>
    </location>
</feature>
<accession>A0A9D9GZL0</accession>
<feature type="transmembrane region" description="Helical" evidence="7">
    <location>
        <begin position="144"/>
        <end position="159"/>
    </location>
</feature>
<dbReference type="PANTHER" id="PTHR43663">
    <property type="entry name" value="CHROMATE TRANSPORT PROTEIN-RELATED"/>
    <property type="match status" value="1"/>
</dbReference>
<reference evidence="8" key="2">
    <citation type="journal article" date="2021" name="PeerJ">
        <title>Extensive microbial diversity within the chicken gut microbiome revealed by metagenomics and culture.</title>
        <authorList>
            <person name="Gilroy R."/>
            <person name="Ravi A."/>
            <person name="Getino M."/>
            <person name="Pursley I."/>
            <person name="Horton D.L."/>
            <person name="Alikhan N.F."/>
            <person name="Baker D."/>
            <person name="Gharbi K."/>
            <person name="Hall N."/>
            <person name="Watson M."/>
            <person name="Adriaenssens E.M."/>
            <person name="Foster-Nyarko E."/>
            <person name="Jarju S."/>
            <person name="Secka A."/>
            <person name="Antonio M."/>
            <person name="Oren A."/>
            <person name="Chaudhuri R.R."/>
            <person name="La Ragione R."/>
            <person name="Hildebrand F."/>
            <person name="Pallen M.J."/>
        </authorList>
    </citation>
    <scope>NUCLEOTIDE SEQUENCE</scope>
    <source>
        <strain evidence="8">2889</strain>
    </source>
</reference>
<evidence type="ECO:0000256" key="6">
    <source>
        <dbReference type="ARBA" id="ARBA00023136"/>
    </source>
</evidence>
<dbReference type="GO" id="GO:0015109">
    <property type="term" value="F:chromate transmembrane transporter activity"/>
    <property type="evidence" value="ECO:0007669"/>
    <property type="project" value="InterPro"/>
</dbReference>
<protein>
    <submittedName>
        <fullName evidence="8">Chromate transporter</fullName>
    </submittedName>
</protein>
<evidence type="ECO:0000313" key="8">
    <source>
        <dbReference type="EMBL" id="MBO8432905.1"/>
    </source>
</evidence>
<feature type="transmembrane region" description="Helical" evidence="7">
    <location>
        <begin position="6"/>
        <end position="25"/>
    </location>
</feature>
<evidence type="ECO:0000256" key="7">
    <source>
        <dbReference type="SAM" id="Phobius"/>
    </source>
</evidence>
<keyword evidence="6 7" id="KW-0472">Membrane</keyword>
<feature type="transmembrane region" description="Helical" evidence="7">
    <location>
        <begin position="114"/>
        <end position="137"/>
    </location>
</feature>
<evidence type="ECO:0000256" key="2">
    <source>
        <dbReference type="ARBA" id="ARBA00005262"/>
    </source>
</evidence>
<dbReference type="PANTHER" id="PTHR43663:SF1">
    <property type="entry name" value="CHROMATE TRANSPORTER"/>
    <property type="match status" value="1"/>
</dbReference>
<evidence type="ECO:0000256" key="3">
    <source>
        <dbReference type="ARBA" id="ARBA00022475"/>
    </source>
</evidence>
<proteinExistence type="inferred from homology"/>
<dbReference type="AlphaFoldDB" id="A0A9D9GZL0"/>
<comment type="similarity">
    <text evidence="2">Belongs to the chromate ion transporter (CHR) (TC 2.A.51) family.</text>
</comment>
<sequence>MVFLELFWVFFKQGLLGFGGGYAMLSLMQHDVVESHAWIDHQQFADIVALSQMTPGPICINAATYVGYNAAFDAYGSVGMGIAGSLLASIAVCLPSLFVIWVVMAFLLKHRNNPVVGGVVDSFKLISVALIASVAVMMMNHYNFIDYVSILIFLGVFALSFWKRFSPILCILLCGLVGFLVYY</sequence>
<dbReference type="InterPro" id="IPR003370">
    <property type="entry name" value="Chromate_transpt"/>
</dbReference>
<gene>
    <name evidence="8" type="ORF">IAB08_06400</name>
</gene>
<name>A0A9D9GZL0_9BACT</name>
<dbReference type="Proteomes" id="UP000823612">
    <property type="component" value="Unassembled WGS sequence"/>
</dbReference>
<evidence type="ECO:0000256" key="4">
    <source>
        <dbReference type="ARBA" id="ARBA00022692"/>
    </source>
</evidence>
<evidence type="ECO:0000256" key="5">
    <source>
        <dbReference type="ARBA" id="ARBA00022989"/>
    </source>
</evidence>
<keyword evidence="3" id="KW-1003">Cell membrane</keyword>
<comment type="caution">
    <text evidence="8">The sequence shown here is derived from an EMBL/GenBank/DDBJ whole genome shotgun (WGS) entry which is preliminary data.</text>
</comment>
<evidence type="ECO:0000313" key="9">
    <source>
        <dbReference type="Proteomes" id="UP000823612"/>
    </source>
</evidence>
<reference evidence="8" key="1">
    <citation type="submission" date="2020-10" db="EMBL/GenBank/DDBJ databases">
        <authorList>
            <person name="Gilroy R."/>
        </authorList>
    </citation>
    <scope>NUCLEOTIDE SEQUENCE</scope>
    <source>
        <strain evidence="8">2889</strain>
    </source>
</reference>
<comment type="subcellular location">
    <subcellularLocation>
        <location evidence="1">Cell membrane</location>
        <topology evidence="1">Multi-pass membrane protein</topology>
    </subcellularLocation>
</comment>
<dbReference type="GO" id="GO:0005886">
    <property type="term" value="C:plasma membrane"/>
    <property type="evidence" value="ECO:0007669"/>
    <property type="project" value="UniProtKB-SubCell"/>
</dbReference>
<dbReference type="Pfam" id="PF02417">
    <property type="entry name" value="Chromate_transp"/>
    <property type="match status" value="1"/>
</dbReference>
<evidence type="ECO:0000256" key="1">
    <source>
        <dbReference type="ARBA" id="ARBA00004651"/>
    </source>
</evidence>
<organism evidence="8 9">
    <name type="scientific">Candidatus Pullibacteroides excrementavium</name>
    <dbReference type="NCBI Taxonomy" id="2840905"/>
    <lineage>
        <taxon>Bacteria</taxon>
        <taxon>Pseudomonadati</taxon>
        <taxon>Bacteroidota</taxon>
        <taxon>Bacteroidia</taxon>
        <taxon>Bacteroidales</taxon>
        <taxon>Candidatus Pullibacteroides</taxon>
    </lineage>
</organism>
<keyword evidence="4 7" id="KW-0812">Transmembrane</keyword>